<protein>
    <submittedName>
        <fullName evidence="3">Uncharacterized protein</fullName>
    </submittedName>
</protein>
<dbReference type="Pfam" id="PF07725">
    <property type="entry name" value="LRR_3"/>
    <property type="match status" value="1"/>
</dbReference>
<name>A0AAW1VRD4_RUBAR</name>
<dbReference type="Proteomes" id="UP001457282">
    <property type="component" value="Unassembled WGS sequence"/>
</dbReference>
<evidence type="ECO:0000313" key="3">
    <source>
        <dbReference type="EMBL" id="KAK9910914.1"/>
    </source>
</evidence>
<accession>A0AAW1VRD4</accession>
<proteinExistence type="predicted"/>
<reference evidence="3 4" key="1">
    <citation type="journal article" date="2023" name="G3 (Bethesda)">
        <title>A chromosome-length genome assembly and annotation of blackberry (Rubus argutus, cv. 'Hillquist').</title>
        <authorList>
            <person name="Bruna T."/>
            <person name="Aryal R."/>
            <person name="Dudchenko O."/>
            <person name="Sargent D.J."/>
            <person name="Mead D."/>
            <person name="Buti M."/>
            <person name="Cavallini A."/>
            <person name="Hytonen T."/>
            <person name="Andres J."/>
            <person name="Pham M."/>
            <person name="Weisz D."/>
            <person name="Mascagni F."/>
            <person name="Usai G."/>
            <person name="Natali L."/>
            <person name="Bassil N."/>
            <person name="Fernandez G.E."/>
            <person name="Lomsadze A."/>
            <person name="Armour M."/>
            <person name="Olukolu B."/>
            <person name="Poorten T."/>
            <person name="Britton C."/>
            <person name="Davik J."/>
            <person name="Ashrafi H."/>
            <person name="Aiden E.L."/>
            <person name="Borodovsky M."/>
            <person name="Worthington M."/>
        </authorList>
    </citation>
    <scope>NUCLEOTIDE SEQUENCE [LARGE SCALE GENOMIC DNA]</scope>
    <source>
        <strain evidence="3">PI 553951</strain>
    </source>
</reference>
<keyword evidence="1" id="KW-0433">Leucine-rich repeat</keyword>
<comment type="caution">
    <text evidence="3">The sequence shown here is derived from an EMBL/GenBank/DDBJ whole genome shotgun (WGS) entry which is preliminary data.</text>
</comment>
<evidence type="ECO:0000256" key="1">
    <source>
        <dbReference type="ARBA" id="ARBA00022614"/>
    </source>
</evidence>
<organism evidence="3 4">
    <name type="scientific">Rubus argutus</name>
    <name type="common">Southern blackberry</name>
    <dbReference type="NCBI Taxonomy" id="59490"/>
    <lineage>
        <taxon>Eukaryota</taxon>
        <taxon>Viridiplantae</taxon>
        <taxon>Streptophyta</taxon>
        <taxon>Embryophyta</taxon>
        <taxon>Tracheophyta</taxon>
        <taxon>Spermatophyta</taxon>
        <taxon>Magnoliopsida</taxon>
        <taxon>eudicotyledons</taxon>
        <taxon>Gunneridae</taxon>
        <taxon>Pentapetalae</taxon>
        <taxon>rosids</taxon>
        <taxon>fabids</taxon>
        <taxon>Rosales</taxon>
        <taxon>Rosaceae</taxon>
        <taxon>Rosoideae</taxon>
        <taxon>Rosoideae incertae sedis</taxon>
        <taxon>Rubus</taxon>
    </lineage>
</organism>
<gene>
    <name evidence="3" type="ORF">M0R45_034848</name>
</gene>
<dbReference type="InterPro" id="IPR011713">
    <property type="entry name" value="Leu-rich_rpt_3"/>
</dbReference>
<keyword evidence="4" id="KW-1185">Reference proteome</keyword>
<evidence type="ECO:0000256" key="2">
    <source>
        <dbReference type="ARBA" id="ARBA00022737"/>
    </source>
</evidence>
<dbReference type="EMBL" id="JBEDUW010000007">
    <property type="protein sequence ID" value="KAK9910914.1"/>
    <property type="molecule type" value="Genomic_DNA"/>
</dbReference>
<keyword evidence="2" id="KW-0677">Repeat</keyword>
<sequence length="359" mass="40368">MENLVVLEMQYSSLRQLWKGTKCLPSLKIIDVSHSHDLTKTDTLGLFFGGKASGKDIPSKLIEIEYWFKLEPIGKVDAEMINLLSLSNLESLTPVRLGTICATISGTPRLHPGSEGLNIFSVYALTTSASRIKGTILDGPVLTAIYNKSKGLRWIYFPSCWGIPSKGEDVTWLSHWNFGNQLEAGDQVSVFVIACRHGIQVREWGFQVVHEPVEKMFSQHNKVLNVIGGDLSELYLLIPGTYLLFGGPIESCRMSHKLYKQAWFNFSGLIADLNADAVAEVDWQRLLFGEVLEELGPNWLEMFGKALVADAEVDCQRMYREEFGLDWQMVYWEAFVKNFSGLIENSDIDTETGALLIYI</sequence>
<dbReference type="AlphaFoldDB" id="A0AAW1VRD4"/>
<evidence type="ECO:0000313" key="4">
    <source>
        <dbReference type="Proteomes" id="UP001457282"/>
    </source>
</evidence>